<dbReference type="GO" id="GO:0098796">
    <property type="term" value="C:membrane protein complex"/>
    <property type="evidence" value="ECO:0007669"/>
    <property type="project" value="UniProtKB-ARBA"/>
</dbReference>
<evidence type="ECO:0000259" key="13">
    <source>
        <dbReference type="PROSITE" id="PS50893"/>
    </source>
</evidence>
<dbReference type="InterPro" id="IPR003439">
    <property type="entry name" value="ABC_transporter-like_ATP-bd"/>
</dbReference>
<evidence type="ECO:0000313" key="14">
    <source>
        <dbReference type="EMBL" id="KRM64036.1"/>
    </source>
</evidence>
<proteinExistence type="inferred from homology"/>
<dbReference type="GO" id="GO:0022857">
    <property type="term" value="F:transmembrane transporter activity"/>
    <property type="evidence" value="ECO:0007669"/>
    <property type="project" value="UniProtKB-ARBA"/>
</dbReference>
<evidence type="ECO:0000256" key="11">
    <source>
        <dbReference type="ARBA" id="ARBA00038388"/>
    </source>
</evidence>
<dbReference type="Gene3D" id="3.40.50.300">
    <property type="entry name" value="P-loop containing nucleotide triphosphate hydrolases"/>
    <property type="match status" value="1"/>
</dbReference>
<evidence type="ECO:0000256" key="6">
    <source>
        <dbReference type="ARBA" id="ARBA00022741"/>
    </source>
</evidence>
<keyword evidence="9 12" id="KW-1133">Transmembrane helix</keyword>
<evidence type="ECO:0000256" key="9">
    <source>
        <dbReference type="ARBA" id="ARBA00022989"/>
    </source>
</evidence>
<dbReference type="InterPro" id="IPR003838">
    <property type="entry name" value="ABC3_permease_C"/>
</dbReference>
<dbReference type="SMART" id="SM00382">
    <property type="entry name" value="AAA"/>
    <property type="match status" value="1"/>
</dbReference>
<sequence length="664" mass="71686">MAVLELKNVTKTYKLAGGGSFQALKGISASFEAGELVAIVGESGSGKSTLMNTIGVLDSDFGGQIIYEGKNLATYSKQELVDYHKKSIGFIFQNFNLIPHLSLLDNVAMAMTLSNVDQKTREARAKELLKQVGLEAHIYKKPDAISGGQKQRVAIARALINDPDMIIADEPTGALDAETTDTVLELIKDIAKSGKLVLMVTHSERVASHCSRVLRIDNGQLLEDFRQEELVIEDSQNKEQVAVKNMSWYNAFRLALLNMKAKFGRNALVAVGSSIGIMSVVLMLSLGKGVTSYVKSTMNSYTNPKVTEVHKNGTSNQKQMATQTNGNSAAQAQANQDMLKALTGTGNDSGFSQKEIKKLASLKDVTKAQKGFSTISLGTTTVKYKNKEASIVQLQTMSSAVTDSNIRQGKRPGKNEILIDAGTADILGKNMIGKKVTLHLTVDSKQIEKTFKVAGTYSLSASGSSTATILARYSDLASLYKETGTNLKPNVIYLTAKDKDATSRVKDKVKDLGYSGSMQEAMTDMFSDMLTIITDVLTGIAAISLIVSAIMILVVLNISVVERTKEIGVLKALGARRKDIRRIFVSEAFLIGLSAGALGDLVTWILSLIANHFSQAMFEINVVAITPQYVISGLVISILISMLAGMMPANRASKLDPVDSLRKE</sequence>
<evidence type="ECO:0000256" key="10">
    <source>
        <dbReference type="ARBA" id="ARBA00023136"/>
    </source>
</evidence>
<dbReference type="PATRIC" id="fig|1423718.3.peg.48"/>
<dbReference type="Pfam" id="PF02687">
    <property type="entry name" value="FtsX"/>
    <property type="match status" value="1"/>
</dbReference>
<evidence type="ECO:0000256" key="1">
    <source>
        <dbReference type="ARBA" id="ARBA00004429"/>
    </source>
</evidence>
<keyword evidence="6" id="KW-0547">Nucleotide-binding</keyword>
<dbReference type="AlphaFoldDB" id="A0A0R2AEC8"/>
<dbReference type="PROSITE" id="PS50893">
    <property type="entry name" value="ABC_TRANSPORTER_2"/>
    <property type="match status" value="1"/>
</dbReference>
<evidence type="ECO:0000256" key="12">
    <source>
        <dbReference type="SAM" id="Phobius"/>
    </source>
</evidence>
<dbReference type="Proteomes" id="UP000051008">
    <property type="component" value="Unassembled WGS sequence"/>
</dbReference>
<keyword evidence="10 12" id="KW-0472">Membrane</keyword>
<dbReference type="CDD" id="cd03255">
    <property type="entry name" value="ABC_MJ0796_LolCDE_FtsE"/>
    <property type="match status" value="1"/>
</dbReference>
<dbReference type="GO" id="GO:0016887">
    <property type="term" value="F:ATP hydrolysis activity"/>
    <property type="evidence" value="ECO:0007669"/>
    <property type="project" value="InterPro"/>
</dbReference>
<organism evidence="14 15">
    <name type="scientific">Ligilactobacillus agilis DSM 20509</name>
    <dbReference type="NCBI Taxonomy" id="1423718"/>
    <lineage>
        <taxon>Bacteria</taxon>
        <taxon>Bacillati</taxon>
        <taxon>Bacillota</taxon>
        <taxon>Bacilli</taxon>
        <taxon>Lactobacillales</taxon>
        <taxon>Lactobacillaceae</taxon>
        <taxon>Ligilactobacillus</taxon>
    </lineage>
</organism>
<evidence type="ECO:0000256" key="4">
    <source>
        <dbReference type="ARBA" id="ARBA00022519"/>
    </source>
</evidence>
<feature type="transmembrane region" description="Helical" evidence="12">
    <location>
        <begin position="629"/>
        <end position="647"/>
    </location>
</feature>
<keyword evidence="3" id="KW-1003">Cell membrane</keyword>
<keyword evidence="8" id="KW-0029">Amino-acid transport</keyword>
<feature type="domain" description="ABC transporter" evidence="13">
    <location>
        <begin position="4"/>
        <end position="243"/>
    </location>
</feature>
<dbReference type="FunFam" id="3.40.50.300:FF:000032">
    <property type="entry name" value="Export ABC transporter ATP-binding protein"/>
    <property type="match status" value="1"/>
</dbReference>
<comment type="subcellular location">
    <subcellularLocation>
        <location evidence="1">Cell inner membrane</location>
        <topology evidence="1">Multi-pass membrane protein</topology>
    </subcellularLocation>
</comment>
<dbReference type="Pfam" id="PF12704">
    <property type="entry name" value="MacB_PCD"/>
    <property type="match status" value="1"/>
</dbReference>
<dbReference type="Pfam" id="PF00005">
    <property type="entry name" value="ABC_tran"/>
    <property type="match status" value="1"/>
</dbReference>
<dbReference type="OrthoDB" id="2079174at2"/>
<dbReference type="PROSITE" id="PS00211">
    <property type="entry name" value="ABC_TRANSPORTER_1"/>
    <property type="match status" value="1"/>
</dbReference>
<feature type="transmembrane region" description="Helical" evidence="12">
    <location>
        <begin position="582"/>
        <end position="609"/>
    </location>
</feature>
<keyword evidence="7 14" id="KW-0067">ATP-binding</keyword>
<evidence type="ECO:0000256" key="5">
    <source>
        <dbReference type="ARBA" id="ARBA00022692"/>
    </source>
</evidence>
<evidence type="ECO:0000256" key="2">
    <source>
        <dbReference type="ARBA" id="ARBA00022448"/>
    </source>
</evidence>
<dbReference type="InterPro" id="IPR003593">
    <property type="entry name" value="AAA+_ATPase"/>
</dbReference>
<gene>
    <name evidence="14" type="ORF">FC14_GL000046</name>
</gene>
<evidence type="ECO:0000256" key="8">
    <source>
        <dbReference type="ARBA" id="ARBA00022970"/>
    </source>
</evidence>
<accession>A0A0R2AEC8</accession>
<dbReference type="RefSeq" id="WP_056976808.1">
    <property type="nucleotide sequence ID" value="NZ_AYYP01000044.1"/>
</dbReference>
<feature type="transmembrane region" description="Helical" evidence="12">
    <location>
        <begin position="536"/>
        <end position="561"/>
    </location>
</feature>
<evidence type="ECO:0000256" key="3">
    <source>
        <dbReference type="ARBA" id="ARBA00022475"/>
    </source>
</evidence>
<dbReference type="InterPro" id="IPR027417">
    <property type="entry name" value="P-loop_NTPase"/>
</dbReference>
<dbReference type="InterPro" id="IPR017871">
    <property type="entry name" value="ABC_transporter-like_CS"/>
</dbReference>
<dbReference type="PANTHER" id="PTHR42798:SF6">
    <property type="entry name" value="CELL DIVISION ATP-BINDING PROTEIN FTSE"/>
    <property type="match status" value="1"/>
</dbReference>
<dbReference type="GO" id="GO:0005524">
    <property type="term" value="F:ATP binding"/>
    <property type="evidence" value="ECO:0007669"/>
    <property type="project" value="UniProtKB-KW"/>
</dbReference>
<comment type="similarity">
    <text evidence="11">Belongs to the ABC transporter superfamily. Macrolide exporter (TC 3.A.1.122) family.</text>
</comment>
<name>A0A0R2AEC8_9LACO</name>
<dbReference type="PANTHER" id="PTHR42798">
    <property type="entry name" value="LIPOPROTEIN-RELEASING SYSTEM ATP-BINDING PROTEIN LOLD"/>
    <property type="match status" value="1"/>
</dbReference>
<keyword evidence="5 12" id="KW-0812">Transmembrane</keyword>
<dbReference type="GO" id="GO:0006865">
    <property type="term" value="P:amino acid transport"/>
    <property type="evidence" value="ECO:0007669"/>
    <property type="project" value="UniProtKB-KW"/>
</dbReference>
<evidence type="ECO:0000313" key="15">
    <source>
        <dbReference type="Proteomes" id="UP000051008"/>
    </source>
</evidence>
<keyword evidence="4" id="KW-0997">Cell inner membrane</keyword>
<evidence type="ECO:0000256" key="7">
    <source>
        <dbReference type="ARBA" id="ARBA00022840"/>
    </source>
</evidence>
<dbReference type="InterPro" id="IPR017911">
    <property type="entry name" value="MacB-like_ATP-bd"/>
</dbReference>
<keyword evidence="15" id="KW-1185">Reference proteome</keyword>
<dbReference type="InterPro" id="IPR025857">
    <property type="entry name" value="MacB_PCD"/>
</dbReference>
<dbReference type="EMBL" id="AYYP01000044">
    <property type="protein sequence ID" value="KRM64036.1"/>
    <property type="molecule type" value="Genomic_DNA"/>
</dbReference>
<dbReference type="GO" id="GO:0005886">
    <property type="term" value="C:plasma membrane"/>
    <property type="evidence" value="ECO:0007669"/>
    <property type="project" value="UniProtKB-SubCell"/>
</dbReference>
<dbReference type="SUPFAM" id="SSF52540">
    <property type="entry name" value="P-loop containing nucleoside triphosphate hydrolases"/>
    <property type="match status" value="1"/>
</dbReference>
<reference evidence="14 15" key="1">
    <citation type="journal article" date="2015" name="Genome Announc.">
        <title>Expanding the biotechnology potential of lactobacilli through comparative genomics of 213 strains and associated genera.</title>
        <authorList>
            <person name="Sun Z."/>
            <person name="Harris H.M."/>
            <person name="McCann A."/>
            <person name="Guo C."/>
            <person name="Argimon S."/>
            <person name="Zhang W."/>
            <person name="Yang X."/>
            <person name="Jeffery I.B."/>
            <person name="Cooney J.C."/>
            <person name="Kagawa T.F."/>
            <person name="Liu W."/>
            <person name="Song Y."/>
            <person name="Salvetti E."/>
            <person name="Wrobel A."/>
            <person name="Rasinkangas P."/>
            <person name="Parkhill J."/>
            <person name="Rea M.C."/>
            <person name="O'Sullivan O."/>
            <person name="Ritari J."/>
            <person name="Douillard F.P."/>
            <person name="Paul Ross R."/>
            <person name="Yang R."/>
            <person name="Briner A.E."/>
            <person name="Felis G.E."/>
            <person name="de Vos W.M."/>
            <person name="Barrangou R."/>
            <person name="Klaenhammer T.R."/>
            <person name="Caufield P.W."/>
            <person name="Cui Y."/>
            <person name="Zhang H."/>
            <person name="O'Toole P.W."/>
        </authorList>
    </citation>
    <scope>NUCLEOTIDE SEQUENCE [LARGE SCALE GENOMIC DNA]</scope>
    <source>
        <strain evidence="14 15">DSM 20509</strain>
    </source>
</reference>
<keyword evidence="2" id="KW-0813">Transport</keyword>
<comment type="caution">
    <text evidence="14">The sequence shown here is derived from an EMBL/GenBank/DDBJ whole genome shotgun (WGS) entry which is preliminary data.</text>
</comment>
<protein>
    <submittedName>
        <fullName evidence="14">Abc transporter, atp-binding protein</fullName>
    </submittedName>
</protein>